<accession>A0A8J8GFB4</accession>
<gene>
    <name evidence="1" type="ORF">HR057_11735</name>
</gene>
<sequence>MKQNLWTIYCCILFLIVPMIVPTYAFANGIKGDQFEDENSPISFKIELLPWDQVDEILPKFSVFTIIDVETGLSFKVQRRAGNHHADVQPLSFKDTKVMKKIYNNKWSWNRRAILILKDDQIIAASMHGMPHGAGALRNGFPGHFCVHFWESTTHKRDKMDLAHQMMILKAAGKFDNYLEKTDPLALINIFAVAVNNHDHFLLKETIAKNTYQSKLRKKMIKDISYISLIKVPNLTNKAFQDLLAIEIPVKVEFHSKKKGKTKKVIPFLIRRDSLIDRWYIEGQTLLKEFS</sequence>
<dbReference type="Proteomes" id="UP000625804">
    <property type="component" value="Unassembled WGS sequence"/>
</dbReference>
<dbReference type="AlphaFoldDB" id="A0A8J8GFB4"/>
<protein>
    <submittedName>
        <fullName evidence="1">Uncharacterized protein</fullName>
    </submittedName>
</protein>
<dbReference type="RefSeq" id="WP_173731632.1">
    <property type="nucleotide sequence ID" value="NZ_JABTTE010000016.1"/>
</dbReference>
<keyword evidence="2" id="KW-1185">Reference proteome</keyword>
<reference evidence="1" key="1">
    <citation type="submission" date="2020-06" db="EMBL/GenBank/DDBJ databases">
        <title>A novel thermopfilic bacterium from Erzurum, Turkey.</title>
        <authorList>
            <person name="Adiguzel A."/>
            <person name="Ay H."/>
            <person name="Baltaci M.O."/>
        </authorList>
    </citation>
    <scope>NUCLEOTIDE SEQUENCE</scope>
    <source>
        <strain evidence="1">P2</strain>
    </source>
</reference>
<comment type="caution">
    <text evidence="1">The sequence shown here is derived from an EMBL/GenBank/DDBJ whole genome shotgun (WGS) entry which is preliminary data.</text>
</comment>
<dbReference type="EMBL" id="JABTTE010000016">
    <property type="protein sequence ID" value="NSL52424.1"/>
    <property type="molecule type" value="Genomic_DNA"/>
</dbReference>
<name>A0A8J8GFB4_9BACI</name>
<evidence type="ECO:0000313" key="2">
    <source>
        <dbReference type="Proteomes" id="UP000625804"/>
    </source>
</evidence>
<proteinExistence type="predicted"/>
<evidence type="ECO:0000313" key="1">
    <source>
        <dbReference type="EMBL" id="NSL52424.1"/>
    </source>
</evidence>
<organism evidence="1 2">
    <name type="scientific">Calidifontibacillus erzurumensis</name>
    <dbReference type="NCBI Taxonomy" id="2741433"/>
    <lineage>
        <taxon>Bacteria</taxon>
        <taxon>Bacillati</taxon>
        <taxon>Bacillota</taxon>
        <taxon>Bacilli</taxon>
        <taxon>Bacillales</taxon>
        <taxon>Bacillaceae</taxon>
        <taxon>Calidifontibacillus/Schinkia group</taxon>
        <taxon>Calidifontibacillus</taxon>
    </lineage>
</organism>